<feature type="region of interest" description="Disordered" evidence="7">
    <location>
        <begin position="1"/>
        <end position="70"/>
    </location>
</feature>
<feature type="compositionally biased region" description="Polar residues" evidence="7">
    <location>
        <begin position="1115"/>
        <end position="1124"/>
    </location>
</feature>
<gene>
    <name evidence="9" type="ORF">F3Y22_tig00011718pilonHSYRG00074</name>
</gene>
<dbReference type="Proteomes" id="UP000436088">
    <property type="component" value="Unassembled WGS sequence"/>
</dbReference>
<keyword evidence="2" id="KW-0479">Metal-binding</keyword>
<proteinExistence type="predicted"/>
<feature type="domain" description="PHD-type" evidence="8">
    <location>
        <begin position="637"/>
        <end position="682"/>
    </location>
</feature>
<feature type="region of interest" description="Disordered" evidence="7">
    <location>
        <begin position="272"/>
        <end position="332"/>
    </location>
</feature>
<feature type="region of interest" description="Disordered" evidence="7">
    <location>
        <begin position="951"/>
        <end position="1124"/>
    </location>
</feature>
<dbReference type="InterPro" id="IPR011011">
    <property type="entry name" value="Znf_FYVE_PHD"/>
</dbReference>
<evidence type="ECO:0000256" key="3">
    <source>
        <dbReference type="ARBA" id="ARBA00022771"/>
    </source>
</evidence>
<dbReference type="GO" id="GO:0003714">
    <property type="term" value="F:transcription corepressor activity"/>
    <property type="evidence" value="ECO:0007669"/>
    <property type="project" value="InterPro"/>
</dbReference>
<evidence type="ECO:0000256" key="7">
    <source>
        <dbReference type="SAM" id="MobiDB-lite"/>
    </source>
</evidence>
<dbReference type="InterPro" id="IPR056511">
    <property type="entry name" value="IDM1_C"/>
</dbReference>
<dbReference type="AlphaFoldDB" id="A0A6A3C7J2"/>
<dbReference type="Pfam" id="PF00628">
    <property type="entry name" value="PHD"/>
    <property type="match status" value="1"/>
</dbReference>
<dbReference type="InterPro" id="IPR019787">
    <property type="entry name" value="Znf_PHD-finger"/>
</dbReference>
<dbReference type="PROSITE" id="PS50016">
    <property type="entry name" value="ZF_PHD_2"/>
    <property type="match status" value="1"/>
</dbReference>
<dbReference type="Pfam" id="PF22970">
    <property type="entry name" value="DUF7028"/>
    <property type="match status" value="1"/>
</dbReference>
<dbReference type="InterPro" id="IPR001965">
    <property type="entry name" value="Znf_PHD"/>
</dbReference>
<dbReference type="GO" id="GO:0005634">
    <property type="term" value="C:nucleus"/>
    <property type="evidence" value="ECO:0007669"/>
    <property type="project" value="UniProtKB-SubCell"/>
</dbReference>
<reference evidence="9" key="1">
    <citation type="submission" date="2019-09" db="EMBL/GenBank/DDBJ databases">
        <title>Draft genome information of white flower Hibiscus syriacus.</title>
        <authorList>
            <person name="Kim Y.-M."/>
        </authorList>
    </citation>
    <scope>NUCLEOTIDE SEQUENCE [LARGE SCALE GENOMIC DNA]</scope>
    <source>
        <strain evidence="9">YM2019G1</strain>
    </source>
</reference>
<dbReference type="Gene3D" id="3.30.40.10">
    <property type="entry name" value="Zinc/RING finger domain, C3HC4 (zinc finger)"/>
    <property type="match status" value="1"/>
</dbReference>
<comment type="caution">
    <text evidence="9">The sequence shown here is derived from an EMBL/GenBank/DDBJ whole genome shotgun (WGS) entry which is preliminary data.</text>
</comment>
<keyword evidence="10" id="KW-1185">Reference proteome</keyword>
<dbReference type="Pfam" id="PF16135">
    <property type="entry name" value="TDBD"/>
    <property type="match status" value="1"/>
</dbReference>
<keyword evidence="3 6" id="KW-0863">Zinc-finger</keyword>
<organism evidence="9 10">
    <name type="scientific">Hibiscus syriacus</name>
    <name type="common">Rose of Sharon</name>
    <dbReference type="NCBI Taxonomy" id="106335"/>
    <lineage>
        <taxon>Eukaryota</taxon>
        <taxon>Viridiplantae</taxon>
        <taxon>Streptophyta</taxon>
        <taxon>Embryophyta</taxon>
        <taxon>Tracheophyta</taxon>
        <taxon>Spermatophyta</taxon>
        <taxon>Magnoliopsida</taxon>
        <taxon>eudicotyledons</taxon>
        <taxon>Gunneridae</taxon>
        <taxon>Pentapetalae</taxon>
        <taxon>rosids</taxon>
        <taxon>malvids</taxon>
        <taxon>Malvales</taxon>
        <taxon>Malvaceae</taxon>
        <taxon>Malvoideae</taxon>
        <taxon>Hibiscus</taxon>
    </lineage>
</organism>
<dbReference type="SMART" id="SM00249">
    <property type="entry name" value="PHD"/>
    <property type="match status" value="2"/>
</dbReference>
<dbReference type="PANTHER" id="PTHR46309:SF1">
    <property type="entry name" value="PHD FINGER PROTEIN 12"/>
    <property type="match status" value="1"/>
</dbReference>
<name>A0A6A3C7J2_HIBSY</name>
<dbReference type="EMBL" id="VEPZ02000503">
    <property type="protein sequence ID" value="KAE8723811.1"/>
    <property type="molecule type" value="Genomic_DNA"/>
</dbReference>
<dbReference type="InterPro" id="IPR032308">
    <property type="entry name" value="TDBD"/>
</dbReference>
<dbReference type="GO" id="GO:0006357">
    <property type="term" value="P:regulation of transcription by RNA polymerase II"/>
    <property type="evidence" value="ECO:0007669"/>
    <property type="project" value="TreeGrafter"/>
</dbReference>
<feature type="region of interest" description="Disordered" evidence="7">
    <location>
        <begin position="434"/>
        <end position="484"/>
    </location>
</feature>
<feature type="compositionally biased region" description="Basic and acidic residues" evidence="7">
    <location>
        <begin position="1095"/>
        <end position="1114"/>
    </location>
</feature>
<dbReference type="InterPro" id="IPR054292">
    <property type="entry name" value="DUF7028"/>
</dbReference>
<evidence type="ECO:0000256" key="1">
    <source>
        <dbReference type="ARBA" id="ARBA00004123"/>
    </source>
</evidence>
<feature type="compositionally biased region" description="Polar residues" evidence="7">
    <location>
        <begin position="1067"/>
        <end position="1089"/>
    </location>
</feature>
<evidence type="ECO:0000256" key="4">
    <source>
        <dbReference type="ARBA" id="ARBA00022833"/>
    </source>
</evidence>
<feature type="compositionally biased region" description="Basic residues" evidence="7">
    <location>
        <begin position="436"/>
        <end position="446"/>
    </location>
</feature>
<evidence type="ECO:0000313" key="9">
    <source>
        <dbReference type="EMBL" id="KAE8723811.1"/>
    </source>
</evidence>
<evidence type="ECO:0000256" key="5">
    <source>
        <dbReference type="ARBA" id="ARBA00023242"/>
    </source>
</evidence>
<feature type="compositionally biased region" description="Basic residues" evidence="7">
    <location>
        <begin position="276"/>
        <end position="292"/>
    </location>
</feature>
<keyword evidence="4" id="KW-0862">Zinc</keyword>
<dbReference type="PANTHER" id="PTHR46309">
    <property type="entry name" value="PHD FINGER PROTEIN 12"/>
    <property type="match status" value="1"/>
</dbReference>
<dbReference type="InterPro" id="IPR042163">
    <property type="entry name" value="PHF12"/>
</dbReference>
<dbReference type="CDD" id="cd15567">
    <property type="entry name" value="PHD4_NSD"/>
    <property type="match status" value="1"/>
</dbReference>
<dbReference type="InterPro" id="IPR013083">
    <property type="entry name" value="Znf_RING/FYVE/PHD"/>
</dbReference>
<feature type="compositionally biased region" description="Polar residues" evidence="7">
    <location>
        <begin position="968"/>
        <end position="978"/>
    </location>
</feature>
<comment type="subcellular location">
    <subcellularLocation>
        <location evidence="1">Nucleus</location>
    </subcellularLocation>
</comment>
<dbReference type="SUPFAM" id="SSF57903">
    <property type="entry name" value="FYVE/PHD zinc finger"/>
    <property type="match status" value="1"/>
</dbReference>
<feature type="compositionally biased region" description="Basic and acidic residues" evidence="7">
    <location>
        <begin position="304"/>
        <end position="314"/>
    </location>
</feature>
<sequence length="1124" mass="125946">MEERSRSGEHSGIVVKSRSQSGCLIARKKGDVSGRPGSTGIRNIYESKTDKKRSRMIMSDSGSSDDLVMPPRRRVEPETFQVCNGLAVYEENGIGRKRNREERIRASEEGFIGWNDKYLSESKRNRLDVFNVNQYGGLDEDMIMRRNRFGYGGDNVCGRRLLGSMPAVAQMSIETEYESGPSRHAFHEKKQKKKLYFDKSEGMNWGDHDDRNRFRKDRDGTPMHYPLLRESFDHLEVEEGRSGSRIDDAVRRNLHVCPSLYSQTGVLEKPVSFSRKEKKKKSLLRTPTTKKNKVSDRDSDDSDTSLKLRPKDSETSNPTKRVSSKEEKTQVELLHSTRIKEGKVRRGCGTEKQKLREQIRGMLQEAGWTIDYRPRRNRDYLDAVYINPAGTAYWSIIKAYDALRKQLDEENDRNHFGDGPAFAPLSDKVLSQLTRKTGKKREMKKKIKDESGSENAREPVSRKYSSIRHEEESQSSLHVYDSYEKPSSIPTSHLVRGRKSRKLGRCTLLVRVSNVGPCSEGDEFVPYTGKRTLLAWLIDSGAVQLSQKVLYMNHKHTKVMLEGWITRDGIHCGCSKILTVSKFEIHSGSKLHQPFQNIYLDSGVSLLQCQIDAWNRQVESEQIGYHSVDVNGDDPNDDTCGICGEGGDLICCDSCPSTLHQSCLNIEFLPAGGWQCPYCICKFCANGSSVAQEDDITDGVLLTCSLCEKRYHKSCIKVTDVIHIESNSLALPFCGQTCSELFERLQKYLGVKHELGGGFSLSLIRRIDADSDIFARGLPQMVECNSKLAVALTVMDECFLPIVDRRSGINLVNNVLYNCGSNFNRLNYSGFYTAILERGDEIISAASIRFHGTQLAEMPFIGTRHIYRHQRMYRRLFGAIESALCSLKVHKLVIPAIAEITHTWTAVFGFTALEESVKQEMRSMNMLVFPGVAMLQKVLLKLENMDANLTAEPRSNENITPEVANGSEPGSSSGNDTQEFADSDSDSRCPNVPVNDTCGTSGSSDECPEPNDETALTNYQTVDTRNLYRPDSKYDASPSSSHDAPEVQNKAGLDYPAEHNQSDDGTDSQSGNKATESASDGENISTYTDYNAVDKGNETESDSGVKKNTPDGHDNSLTSDESDT</sequence>
<evidence type="ECO:0000256" key="6">
    <source>
        <dbReference type="PROSITE-ProRule" id="PRU00146"/>
    </source>
</evidence>
<evidence type="ECO:0000256" key="2">
    <source>
        <dbReference type="ARBA" id="ARBA00022723"/>
    </source>
</evidence>
<keyword evidence="5" id="KW-0539">Nucleus</keyword>
<evidence type="ECO:0000313" key="10">
    <source>
        <dbReference type="Proteomes" id="UP000436088"/>
    </source>
</evidence>
<feature type="compositionally biased region" description="Basic and acidic residues" evidence="7">
    <location>
        <begin position="447"/>
        <end position="472"/>
    </location>
</feature>
<protein>
    <recommendedName>
        <fullName evidence="8">PHD-type domain-containing protein</fullName>
    </recommendedName>
</protein>
<dbReference type="GO" id="GO:0008270">
    <property type="term" value="F:zinc ion binding"/>
    <property type="evidence" value="ECO:0007669"/>
    <property type="project" value="UniProtKB-KW"/>
</dbReference>
<accession>A0A6A3C7J2</accession>
<feature type="compositionally biased region" description="Polar residues" evidence="7">
    <location>
        <begin position="1014"/>
        <end position="1024"/>
    </location>
</feature>
<evidence type="ECO:0000259" key="8">
    <source>
        <dbReference type="PROSITE" id="PS50016"/>
    </source>
</evidence>
<dbReference type="Pfam" id="PF23209">
    <property type="entry name" value="IDM1_C"/>
    <property type="match status" value="1"/>
</dbReference>